<dbReference type="SUPFAM" id="SSF54616">
    <property type="entry name" value="DNA-binding domain of Mlu1-box binding protein MBP1"/>
    <property type="match status" value="1"/>
</dbReference>
<dbReference type="InterPro" id="IPR003163">
    <property type="entry name" value="Tscrpt_reg_HTH_APSES-type"/>
</dbReference>
<name>A0A5C5G0X6_9BASI</name>
<feature type="region of interest" description="Disordered" evidence="1">
    <location>
        <begin position="443"/>
        <end position="570"/>
    </location>
</feature>
<evidence type="ECO:0000256" key="1">
    <source>
        <dbReference type="SAM" id="MobiDB-lite"/>
    </source>
</evidence>
<comment type="caution">
    <text evidence="3">The sequence shown here is derived from an EMBL/GenBank/DDBJ whole genome shotgun (WGS) entry which is preliminary data.</text>
</comment>
<dbReference type="InterPro" id="IPR036887">
    <property type="entry name" value="HTH_APSES_sf"/>
</dbReference>
<dbReference type="OrthoDB" id="5597783at2759"/>
<reference evidence="3 4" key="1">
    <citation type="submission" date="2019-03" db="EMBL/GenBank/DDBJ databases">
        <title>Rhodosporidium diobovatum UCD-FST 08-225 genome sequencing, assembly, and annotation.</title>
        <authorList>
            <person name="Fakankun I.U."/>
            <person name="Fristensky B."/>
            <person name="Levin D.B."/>
        </authorList>
    </citation>
    <scope>NUCLEOTIDE SEQUENCE [LARGE SCALE GENOMIC DNA]</scope>
    <source>
        <strain evidence="3 4">UCD-FST 08-225</strain>
    </source>
</reference>
<keyword evidence="4" id="KW-1185">Reference proteome</keyword>
<dbReference type="EMBL" id="SOZI01000040">
    <property type="protein sequence ID" value="TNY21631.1"/>
    <property type="molecule type" value="Genomic_DNA"/>
</dbReference>
<feature type="compositionally biased region" description="Low complexity" evidence="1">
    <location>
        <begin position="215"/>
        <end position="235"/>
    </location>
</feature>
<accession>A0A5C5G0X6</accession>
<organism evidence="3 4">
    <name type="scientific">Rhodotorula diobovata</name>
    <dbReference type="NCBI Taxonomy" id="5288"/>
    <lineage>
        <taxon>Eukaryota</taxon>
        <taxon>Fungi</taxon>
        <taxon>Dikarya</taxon>
        <taxon>Basidiomycota</taxon>
        <taxon>Pucciniomycotina</taxon>
        <taxon>Microbotryomycetes</taxon>
        <taxon>Sporidiobolales</taxon>
        <taxon>Sporidiobolaceae</taxon>
        <taxon>Rhodotorula</taxon>
    </lineage>
</organism>
<evidence type="ECO:0000313" key="3">
    <source>
        <dbReference type="EMBL" id="TNY21631.1"/>
    </source>
</evidence>
<dbReference type="STRING" id="5288.A0A5C5G0X6"/>
<evidence type="ECO:0000259" key="2">
    <source>
        <dbReference type="PROSITE" id="PS51299"/>
    </source>
</evidence>
<dbReference type="Gene3D" id="3.10.260.10">
    <property type="entry name" value="Transcription regulator HTH, APSES-type DNA-binding domain"/>
    <property type="match status" value="1"/>
</dbReference>
<proteinExistence type="predicted"/>
<feature type="domain" description="HTH APSES-type" evidence="2">
    <location>
        <begin position="288"/>
        <end position="402"/>
    </location>
</feature>
<dbReference type="PROSITE" id="PS51299">
    <property type="entry name" value="HTH_APSES"/>
    <property type="match status" value="1"/>
</dbReference>
<dbReference type="Proteomes" id="UP000311382">
    <property type="component" value="Unassembled WGS sequence"/>
</dbReference>
<feature type="region of interest" description="Disordered" evidence="1">
    <location>
        <begin position="173"/>
        <end position="250"/>
    </location>
</feature>
<dbReference type="AlphaFoldDB" id="A0A5C5G0X6"/>
<feature type="compositionally biased region" description="Low complexity" evidence="1">
    <location>
        <begin position="514"/>
        <end position="559"/>
    </location>
</feature>
<protein>
    <recommendedName>
        <fullName evidence="2">HTH APSES-type domain-containing protein</fullName>
    </recommendedName>
</protein>
<gene>
    <name evidence="3" type="ORF">DMC30DRAFT_196154</name>
</gene>
<sequence>MLALNNAYAGTDFNFVGEDELRSPFFRSASTFADHDNLADDEDEAEDDDIVTVKVEDEDEEVVMAVSSEPSSRASSAVPAFDARLLASVRAASAASSSSSDSDGFDPMTFVSAPMLATGLPVPQPAPSPPETSDWALGLDMLDDIEGEHAAVDLTAPETIGLEELDLAWAGDDDESVSPAPPAPVKPTARPLNLTIPRSGSGAFLTGSTYENSHRFTSPIPSPRRTSSSRVPLVSDLSKKPRAPVTPALSRTSSGATVFSAAASSSPAKASASTVVMEPVIPLDPPVLATMVQRGVVVFSTSVTDLTTARTMSLLRRLDTDYVNATVLLQAAVSSPLERASTLASLLVKADTVRVPGASDAGVEGTWVPLGVARDVVGLFPKQLGHLTPFFSDDLATHFPEPVPTMRSGLKASLEQKATDDDPNVAVLGSPWFDGAELLRRCGPPTSISRSHSSTASKGSATSASSSKRSPAAASSAVVPAPESDEDADDGDVRDGAASEDAQSRSPPPPAISTRSATKRNNAAAAARPSTRRTSGAAAAARQVQQQAAAAEVQQSPPRRSSRRQSTAAK</sequence>
<dbReference type="GO" id="GO:0003677">
    <property type="term" value="F:DNA binding"/>
    <property type="evidence" value="ECO:0007669"/>
    <property type="project" value="InterPro"/>
</dbReference>
<feature type="compositionally biased region" description="Low complexity" evidence="1">
    <location>
        <begin position="447"/>
        <end position="482"/>
    </location>
</feature>
<evidence type="ECO:0000313" key="4">
    <source>
        <dbReference type="Proteomes" id="UP000311382"/>
    </source>
</evidence>